<keyword evidence="3" id="KW-1185">Reference proteome</keyword>
<dbReference type="GO" id="GO:0016301">
    <property type="term" value="F:kinase activity"/>
    <property type="evidence" value="ECO:0007669"/>
    <property type="project" value="UniProtKB-KW"/>
</dbReference>
<dbReference type="RefSeq" id="XP_066714912.1">
    <property type="nucleotide sequence ID" value="XM_066859425.1"/>
</dbReference>
<evidence type="ECO:0000256" key="1">
    <source>
        <dbReference type="SAM" id="MobiDB-lite"/>
    </source>
</evidence>
<evidence type="ECO:0000313" key="2">
    <source>
        <dbReference type="EMBL" id="KAK8061650.1"/>
    </source>
</evidence>
<gene>
    <name evidence="2" type="ORF">PG994_008016</name>
</gene>
<reference evidence="2 3" key="1">
    <citation type="submission" date="2023-01" db="EMBL/GenBank/DDBJ databases">
        <title>Analysis of 21 Apiospora genomes using comparative genomics revels a genus with tremendous synthesis potential of carbohydrate active enzymes and secondary metabolites.</title>
        <authorList>
            <person name="Sorensen T."/>
        </authorList>
    </citation>
    <scope>NUCLEOTIDE SEQUENCE [LARGE SCALE GENOMIC DNA]</scope>
    <source>
        <strain evidence="2 3">CBS 135458</strain>
    </source>
</reference>
<feature type="region of interest" description="Disordered" evidence="1">
    <location>
        <begin position="78"/>
        <end position="108"/>
    </location>
</feature>
<dbReference type="Proteomes" id="UP001480595">
    <property type="component" value="Unassembled WGS sequence"/>
</dbReference>
<organism evidence="2 3">
    <name type="scientific">Apiospora phragmitis</name>
    <dbReference type="NCBI Taxonomy" id="2905665"/>
    <lineage>
        <taxon>Eukaryota</taxon>
        <taxon>Fungi</taxon>
        <taxon>Dikarya</taxon>
        <taxon>Ascomycota</taxon>
        <taxon>Pezizomycotina</taxon>
        <taxon>Sordariomycetes</taxon>
        <taxon>Xylariomycetidae</taxon>
        <taxon>Amphisphaeriales</taxon>
        <taxon>Apiosporaceae</taxon>
        <taxon>Apiospora</taxon>
    </lineage>
</organism>
<dbReference type="EMBL" id="JAQQWL010000008">
    <property type="protein sequence ID" value="KAK8061650.1"/>
    <property type="molecule type" value="Genomic_DNA"/>
</dbReference>
<dbReference type="GeneID" id="92092488"/>
<name>A0ABR1URV8_9PEZI</name>
<evidence type="ECO:0000313" key="3">
    <source>
        <dbReference type="Proteomes" id="UP001480595"/>
    </source>
</evidence>
<comment type="caution">
    <text evidence="2">The sequence shown here is derived from an EMBL/GenBank/DDBJ whole genome shotgun (WGS) entry which is preliminary data.</text>
</comment>
<accession>A0ABR1URV8</accession>
<keyword evidence="2" id="KW-0808">Transferase</keyword>
<sequence length="108" mass="12470">MFYDMSSHQSSQVFGDKATPFRPERERKVVVQPVMNEFIEMGGRDRDLVCFRLLWASLYYDKIEELIKTREATTLAKHPRLTDTAGPSREMTNIQRLSNASTAKDSLL</sequence>
<proteinExistence type="predicted"/>
<feature type="compositionally biased region" description="Polar residues" evidence="1">
    <location>
        <begin position="90"/>
        <end position="108"/>
    </location>
</feature>
<keyword evidence="2" id="KW-0418">Kinase</keyword>
<protein>
    <submittedName>
        <fullName evidence="2">STE family protein kinase</fullName>
    </submittedName>
</protein>